<dbReference type="WBParaSite" id="PS1159_v2.g12539.t1">
    <property type="protein sequence ID" value="PS1159_v2.g12539.t1"/>
    <property type="gene ID" value="PS1159_v2.g12539"/>
</dbReference>
<name>A0AC35F0P0_9BILA</name>
<accession>A0AC35F0P0</accession>
<evidence type="ECO:0000313" key="1">
    <source>
        <dbReference type="Proteomes" id="UP000887580"/>
    </source>
</evidence>
<proteinExistence type="predicted"/>
<sequence>MSSIDSSFSVDYAIHKSWCKECKQLIPKNELRMSVRAPSEVHGGAEDNWFHFHCFWNIAAKDEQIYERDIYRIELLKWNDQEKIRQKIAESKGVLLNSSDPSSSKSQLKYEETNKKRKSLEAVSIPEKKQKLDNSSSDLQAKLKEQTNTYCNIRDELIETLSSEEALQFLKVNGRFKRKSDGDREVFEQLTDCIVFGVPDRCRKCRGGVLFYCPSQHTYRCYGKASAYASCQYRDRNPPRILLKIPSGFDRNELFFELPVSFMIQERCYSPGLDFVGMITPVSSPLIEKYKKRLSLPESIEKPFLQLFKHDKKEEYYLYRSWGKIGTPGGLKLECFNKDIDRALKEFKRIFFEKTDNLWENRKTFVKHPSLHDIVEMEVVKKDCNKSQSFDVNTSKSKLPVPIKELIGIPIKELIGSLFDIEIMKESLMAMNVDLQKMPLGKISKTNIMNAMSILKQLESDIRDGASSISILELSNQFYTLIPHACVSQALSLLNNHKIIHEKTQLLIDLFQIETAFSFIDDNDSQNGEKEADPIDKYYEKLHCKVEVLPSGTPKFEIIQSYLFQNHAPTHTE</sequence>
<dbReference type="Proteomes" id="UP000887580">
    <property type="component" value="Unplaced"/>
</dbReference>
<reference evidence="2" key="1">
    <citation type="submission" date="2022-11" db="UniProtKB">
        <authorList>
            <consortium name="WormBaseParasite"/>
        </authorList>
    </citation>
    <scope>IDENTIFICATION</scope>
</reference>
<protein>
    <submittedName>
        <fullName evidence="2">PARP-type domain-containing protein</fullName>
    </submittedName>
</protein>
<evidence type="ECO:0000313" key="2">
    <source>
        <dbReference type="WBParaSite" id="PS1159_v2.g12539.t1"/>
    </source>
</evidence>
<organism evidence="1 2">
    <name type="scientific">Panagrolaimus sp. PS1159</name>
    <dbReference type="NCBI Taxonomy" id="55785"/>
    <lineage>
        <taxon>Eukaryota</taxon>
        <taxon>Metazoa</taxon>
        <taxon>Ecdysozoa</taxon>
        <taxon>Nematoda</taxon>
        <taxon>Chromadorea</taxon>
        <taxon>Rhabditida</taxon>
        <taxon>Tylenchina</taxon>
        <taxon>Panagrolaimomorpha</taxon>
        <taxon>Panagrolaimoidea</taxon>
        <taxon>Panagrolaimidae</taxon>
        <taxon>Panagrolaimus</taxon>
    </lineage>
</organism>